<protein>
    <submittedName>
        <fullName evidence="2">DUF2235 domain-containing protein</fullName>
    </submittedName>
</protein>
<reference evidence="3" key="1">
    <citation type="journal article" date="2019" name="Int. J. Syst. Evol. Microbiol.">
        <title>The Global Catalogue of Microorganisms (GCM) 10K type strain sequencing project: providing services to taxonomists for standard genome sequencing and annotation.</title>
        <authorList>
            <consortium name="The Broad Institute Genomics Platform"/>
            <consortium name="The Broad Institute Genome Sequencing Center for Infectious Disease"/>
            <person name="Wu L."/>
            <person name="Ma J."/>
        </authorList>
    </citation>
    <scope>NUCLEOTIDE SEQUENCE [LARGE SCALE GENOMIC DNA]</scope>
    <source>
        <strain evidence="3">CECT 7069</strain>
    </source>
</reference>
<organism evidence="2 3">
    <name type="scientific">Methylobacterium adhaesivum</name>
    <dbReference type="NCBI Taxonomy" id="333297"/>
    <lineage>
        <taxon>Bacteria</taxon>
        <taxon>Pseudomonadati</taxon>
        <taxon>Pseudomonadota</taxon>
        <taxon>Alphaproteobacteria</taxon>
        <taxon>Hyphomicrobiales</taxon>
        <taxon>Methylobacteriaceae</taxon>
        <taxon>Methylobacterium</taxon>
    </lineage>
</organism>
<evidence type="ECO:0000313" key="2">
    <source>
        <dbReference type="EMBL" id="MDN3590254.1"/>
    </source>
</evidence>
<dbReference type="PANTHER" id="PTHR33840:SF1">
    <property type="entry name" value="TLE1 PHOSPHOLIPASE DOMAIN-CONTAINING PROTEIN"/>
    <property type="match status" value="1"/>
</dbReference>
<feature type="domain" description="T6SS Phospholipase effector Tle1-like catalytic" evidence="1">
    <location>
        <begin position="7"/>
        <end position="292"/>
    </location>
</feature>
<gene>
    <name evidence="2" type="ORF">QWZ12_06460</name>
</gene>
<dbReference type="RefSeq" id="WP_238224787.1">
    <property type="nucleotide sequence ID" value="NZ_BPQD01000008.1"/>
</dbReference>
<dbReference type="EMBL" id="JAUFPX010000004">
    <property type="protein sequence ID" value="MDN3590254.1"/>
    <property type="molecule type" value="Genomic_DNA"/>
</dbReference>
<dbReference type="InterPro" id="IPR018712">
    <property type="entry name" value="Tle1-like_cat"/>
</dbReference>
<keyword evidence="3" id="KW-1185">Reference proteome</keyword>
<dbReference type="Proteomes" id="UP001224644">
    <property type="component" value="Unassembled WGS sequence"/>
</dbReference>
<proteinExistence type="predicted"/>
<evidence type="ECO:0000313" key="3">
    <source>
        <dbReference type="Proteomes" id="UP001224644"/>
    </source>
</evidence>
<sequence>MSDAITRRIVLFLDGTWSDDNAKNPLTNVVRLREALKIGIDRGKAQDPPSDAPVEGSRVKTDQGEVEYVVSYDSGVGTGVWDRVSGGLTGVGLDDKIRQAYRFLSKHYRPGDEIHLVGFSRGAYTARSIVGYLFAAGLLKAEHCTPEREEEAWRYYRTRPGDRARGDWRALEPFLNDVDCLRIKSLAVFDTVGALGIPSRFLLAANRRRFEFHDTQLSSIVENSFHAVAIDEHRPSFEAALWHRPKVKRLANGHHVEQVWFPGAHADIGGGYSRWNDGEGGRQDIAFAWMHRRLVDHLGLHFADLDPNAPAPALRCDPPAHLTSPIHRPWDMVDHIRSQAARAINQTRPLASYGSPTKGRGTVAVGLMANEDPICEMIHVSALALLDAAEEPTITLAWEKLSQRYPYRPPNLIAVLPLIAFTYRAWDPAAWEIWKPYADAIPRVTAEPRPLSIVGWDGQVLPAHPPEDALPADDDNVFRYLGTDPKAFGLSRASTLVLFVERVLGGSQGEANRHAG</sequence>
<dbReference type="PANTHER" id="PTHR33840">
    <property type="match status" value="1"/>
</dbReference>
<name>A0ABT8BDT6_9HYPH</name>
<dbReference type="Pfam" id="PF09994">
    <property type="entry name" value="T6SS_Tle1-like_cat"/>
    <property type="match status" value="1"/>
</dbReference>
<comment type="caution">
    <text evidence="2">The sequence shown here is derived from an EMBL/GenBank/DDBJ whole genome shotgun (WGS) entry which is preliminary data.</text>
</comment>
<accession>A0ABT8BDT6</accession>
<evidence type="ECO:0000259" key="1">
    <source>
        <dbReference type="Pfam" id="PF09994"/>
    </source>
</evidence>